<accession>A0A3B1C481</accession>
<dbReference type="InterPro" id="IPR052024">
    <property type="entry name" value="Methanogen_methyltrans"/>
</dbReference>
<name>A0A3B1C481_9ZZZZ</name>
<sequence>MNSRERVLKTVNRETPDRPPIFATLTPQAAKKLSDYHNLPYEEPLDSMLSTRISHSDLLTQLGNDCVGIAGCAPNNFPTKELDDGILLNEWGMKFVDQGIYYEFYEYPLAHATSVDDIKNYNFPDSFAEGRFDEAQKAIDKYGKTHAIVADLETAFFETAWYLVGLEKLLMDMALGEEYVDTLFDKVMEVNVPVGKKLIEMGADILWAGDDFGSQKQMLIAPEMWRHYFKPRIREMIQEFKSVNPDIKVAWHSCGSIIPIIPDLIEIGLDILNPIQPLAAQMEPNFLKDNFGSELVFFGGIDIQYLLPHGTPGQIKAEIKRRNDILGKNGGYIIAPAHNIQDDTSVENIMAFFKAAKNYPND</sequence>
<dbReference type="SUPFAM" id="SSF51726">
    <property type="entry name" value="UROD/MetE-like"/>
    <property type="match status" value="1"/>
</dbReference>
<dbReference type="AlphaFoldDB" id="A0A3B1C481"/>
<reference evidence="2" key="1">
    <citation type="submission" date="2018-06" db="EMBL/GenBank/DDBJ databases">
        <authorList>
            <person name="Zhirakovskaya E."/>
        </authorList>
    </citation>
    <scope>NUCLEOTIDE SEQUENCE</scope>
</reference>
<dbReference type="Gene3D" id="3.20.20.210">
    <property type="match status" value="1"/>
</dbReference>
<evidence type="ECO:0000313" key="2">
    <source>
        <dbReference type="EMBL" id="VAX25316.1"/>
    </source>
</evidence>
<dbReference type="InterPro" id="IPR038071">
    <property type="entry name" value="UROD/MetE-like_sf"/>
</dbReference>
<dbReference type="InterPro" id="IPR000257">
    <property type="entry name" value="Uroporphyrinogen_deCOase"/>
</dbReference>
<dbReference type="PANTHER" id="PTHR47099">
    <property type="entry name" value="METHYLCOBAMIDE:COM METHYLTRANSFERASE MTBA"/>
    <property type="match status" value="1"/>
</dbReference>
<dbReference type="GO" id="GO:0006779">
    <property type="term" value="P:porphyrin-containing compound biosynthetic process"/>
    <property type="evidence" value="ECO:0007669"/>
    <property type="project" value="InterPro"/>
</dbReference>
<dbReference type="EMBL" id="UOGD01000295">
    <property type="protein sequence ID" value="VAX25316.1"/>
    <property type="molecule type" value="Genomic_DNA"/>
</dbReference>
<dbReference type="Pfam" id="PF01208">
    <property type="entry name" value="URO-D"/>
    <property type="match status" value="1"/>
</dbReference>
<feature type="domain" description="Uroporphyrinogen decarboxylase (URO-D)" evidence="1">
    <location>
        <begin position="111"/>
        <end position="359"/>
    </location>
</feature>
<evidence type="ECO:0000259" key="1">
    <source>
        <dbReference type="Pfam" id="PF01208"/>
    </source>
</evidence>
<dbReference type="GO" id="GO:0004853">
    <property type="term" value="F:uroporphyrinogen decarboxylase activity"/>
    <property type="evidence" value="ECO:0007669"/>
    <property type="project" value="InterPro"/>
</dbReference>
<gene>
    <name evidence="2" type="ORF">MNBD_IGNAVI01-2558</name>
</gene>
<dbReference type="PANTHER" id="PTHR47099:SF1">
    <property type="entry name" value="METHYLCOBAMIDE:COM METHYLTRANSFERASE MTBA"/>
    <property type="match status" value="1"/>
</dbReference>
<proteinExistence type="predicted"/>
<protein>
    <recommendedName>
        <fullName evidence="1">Uroporphyrinogen decarboxylase (URO-D) domain-containing protein</fullName>
    </recommendedName>
</protein>
<organism evidence="2">
    <name type="scientific">hydrothermal vent metagenome</name>
    <dbReference type="NCBI Taxonomy" id="652676"/>
    <lineage>
        <taxon>unclassified sequences</taxon>
        <taxon>metagenomes</taxon>
        <taxon>ecological metagenomes</taxon>
    </lineage>
</organism>